<name>A0ABQ0LPC9_MYCCL</name>
<dbReference type="InterPro" id="IPR011990">
    <property type="entry name" value="TPR-like_helical_dom_sf"/>
</dbReference>
<evidence type="ECO:0000313" key="2">
    <source>
        <dbReference type="Proteomes" id="UP000815677"/>
    </source>
</evidence>
<reference evidence="1" key="1">
    <citation type="submission" date="2014-09" db="EMBL/GenBank/DDBJ databases">
        <title>Genome sequence of the luminous mushroom Mycena chlorophos for searching fungal bioluminescence genes.</title>
        <authorList>
            <person name="Tanaka Y."/>
            <person name="Kasuga D."/>
            <person name="Oba Y."/>
            <person name="Hase S."/>
            <person name="Sato K."/>
            <person name="Oba Y."/>
            <person name="Sakakibara Y."/>
        </authorList>
    </citation>
    <scope>NUCLEOTIDE SEQUENCE</scope>
</reference>
<proteinExistence type="predicted"/>
<gene>
    <name evidence="1" type="ORF">MCHLO_09963</name>
</gene>
<protein>
    <submittedName>
        <fullName evidence="1">Uncharacterized protein</fullName>
    </submittedName>
</protein>
<dbReference type="Proteomes" id="UP000815677">
    <property type="component" value="Unassembled WGS sequence"/>
</dbReference>
<organism evidence="1 2">
    <name type="scientific">Mycena chlorophos</name>
    <name type="common">Agaric fungus</name>
    <name type="synonym">Agaricus chlorophos</name>
    <dbReference type="NCBI Taxonomy" id="658473"/>
    <lineage>
        <taxon>Eukaryota</taxon>
        <taxon>Fungi</taxon>
        <taxon>Dikarya</taxon>
        <taxon>Basidiomycota</taxon>
        <taxon>Agaricomycotina</taxon>
        <taxon>Agaricomycetes</taxon>
        <taxon>Agaricomycetidae</taxon>
        <taxon>Agaricales</taxon>
        <taxon>Marasmiineae</taxon>
        <taxon>Mycenaceae</taxon>
        <taxon>Mycena</taxon>
    </lineage>
</organism>
<dbReference type="InterPro" id="IPR002885">
    <property type="entry name" value="PPR_rpt"/>
</dbReference>
<keyword evidence="2" id="KW-1185">Reference proteome</keyword>
<sequence>MPRNFFVRRTPIDGLKRHNLRSHGARRPPRVFEENQTLVHTVEKENYAGAERIYRRLVSECIPIRKHPAYERAALEQIRRLDKQDLRGFRLWLKLVPDNPNPHRVEGGPLTKTRNHLFRSGNPAGQLKLLSQFALIAARKGYSKLVWADAVALMVQFQERTKAVAFFRALEAARHRYFKTYFPASAQNVASNQRKTLIHIFCAASWLDDAVELVRDSQTLQIGAAALKLVDLLRARGRTEQAEAVLSYLPAKMPQAVSAKAVIEGRASVPARSTIALQLRQLKNLISKRALVPNRSPASHLHSFIAHYQATTSYKPGFWILRRRALAERDGCSYHWLVKELFYLRLCHRHSDVVSVFCANFWKGFLPEREAVMLRELAAREADPKLLSACAPKKLNIKPTDAWLVWNSMVRLVVGLPQPERLPTLQLLRYSVAQYISQVPDATFNPTPAAYPTVFRSIIWAYGELGDLDGALSTTRDLELIGKGHHVMEGLRLQDELAAVYARHGHVDSVNNLLDALDKHGPRLQTYGLVIDAYLQASRPDLAVDVVTRMKIRCRFISGDNWRLDRSLAAVEAAFPDREQVDELQDEYMRYRAVV</sequence>
<evidence type="ECO:0000313" key="1">
    <source>
        <dbReference type="EMBL" id="GAT52956.1"/>
    </source>
</evidence>
<dbReference type="EMBL" id="DF848005">
    <property type="protein sequence ID" value="GAT52956.1"/>
    <property type="molecule type" value="Genomic_DNA"/>
</dbReference>
<dbReference type="Gene3D" id="1.25.40.10">
    <property type="entry name" value="Tetratricopeptide repeat domain"/>
    <property type="match status" value="1"/>
</dbReference>
<dbReference type="Pfam" id="PF01535">
    <property type="entry name" value="PPR"/>
    <property type="match status" value="1"/>
</dbReference>
<accession>A0ABQ0LPC9</accession>